<dbReference type="Proteomes" id="UP000824239">
    <property type="component" value="Unassembled WGS sequence"/>
</dbReference>
<dbReference type="PANTHER" id="PTHR30346">
    <property type="entry name" value="TRANSCRIPTIONAL DUAL REGULATOR HCAR-RELATED"/>
    <property type="match status" value="1"/>
</dbReference>
<keyword evidence="4" id="KW-0804">Transcription</keyword>
<dbReference type="Gene3D" id="3.40.190.10">
    <property type="entry name" value="Periplasmic binding protein-like II"/>
    <property type="match status" value="2"/>
</dbReference>
<dbReference type="PRINTS" id="PR00039">
    <property type="entry name" value="HTHLYSR"/>
</dbReference>
<name>A0A9D1AQB5_9FIRM</name>
<evidence type="ECO:0000313" key="7">
    <source>
        <dbReference type="Proteomes" id="UP000824239"/>
    </source>
</evidence>
<evidence type="ECO:0000259" key="5">
    <source>
        <dbReference type="PROSITE" id="PS50931"/>
    </source>
</evidence>
<protein>
    <submittedName>
        <fullName evidence="6">LysR family transcriptional regulator</fullName>
    </submittedName>
</protein>
<keyword evidence="3" id="KW-0238">DNA-binding</keyword>
<dbReference type="FunFam" id="1.10.10.10:FF:000001">
    <property type="entry name" value="LysR family transcriptional regulator"/>
    <property type="match status" value="1"/>
</dbReference>
<dbReference type="InterPro" id="IPR036388">
    <property type="entry name" value="WH-like_DNA-bd_sf"/>
</dbReference>
<dbReference type="EMBL" id="DVHE01000013">
    <property type="protein sequence ID" value="HIR49997.1"/>
    <property type="molecule type" value="Genomic_DNA"/>
</dbReference>
<dbReference type="GO" id="GO:0003700">
    <property type="term" value="F:DNA-binding transcription factor activity"/>
    <property type="evidence" value="ECO:0007669"/>
    <property type="project" value="InterPro"/>
</dbReference>
<evidence type="ECO:0000256" key="4">
    <source>
        <dbReference type="ARBA" id="ARBA00023163"/>
    </source>
</evidence>
<evidence type="ECO:0000256" key="2">
    <source>
        <dbReference type="ARBA" id="ARBA00023015"/>
    </source>
</evidence>
<comment type="similarity">
    <text evidence="1">Belongs to the LysR transcriptional regulatory family.</text>
</comment>
<accession>A0A9D1AQB5</accession>
<dbReference type="PANTHER" id="PTHR30346:SF28">
    <property type="entry name" value="HTH-TYPE TRANSCRIPTIONAL REGULATOR CYNR"/>
    <property type="match status" value="1"/>
</dbReference>
<keyword evidence="2" id="KW-0805">Transcription regulation</keyword>
<dbReference type="SUPFAM" id="SSF53850">
    <property type="entry name" value="Periplasmic binding protein-like II"/>
    <property type="match status" value="1"/>
</dbReference>
<dbReference type="GO" id="GO:0032993">
    <property type="term" value="C:protein-DNA complex"/>
    <property type="evidence" value="ECO:0007669"/>
    <property type="project" value="TreeGrafter"/>
</dbReference>
<reference evidence="6" key="1">
    <citation type="submission" date="2020-10" db="EMBL/GenBank/DDBJ databases">
        <authorList>
            <person name="Gilroy R."/>
        </authorList>
    </citation>
    <scope>NUCLEOTIDE SEQUENCE</scope>
    <source>
        <strain evidence="6">ChiBcec15-4380</strain>
    </source>
</reference>
<proteinExistence type="inferred from homology"/>
<evidence type="ECO:0000313" key="6">
    <source>
        <dbReference type="EMBL" id="HIR49997.1"/>
    </source>
</evidence>
<dbReference type="AlphaFoldDB" id="A0A9D1AQB5"/>
<dbReference type="InterPro" id="IPR036390">
    <property type="entry name" value="WH_DNA-bd_sf"/>
</dbReference>
<reference evidence="6" key="2">
    <citation type="journal article" date="2021" name="PeerJ">
        <title>Extensive microbial diversity within the chicken gut microbiome revealed by metagenomics and culture.</title>
        <authorList>
            <person name="Gilroy R."/>
            <person name="Ravi A."/>
            <person name="Getino M."/>
            <person name="Pursley I."/>
            <person name="Horton D.L."/>
            <person name="Alikhan N.F."/>
            <person name="Baker D."/>
            <person name="Gharbi K."/>
            <person name="Hall N."/>
            <person name="Watson M."/>
            <person name="Adriaenssens E.M."/>
            <person name="Foster-Nyarko E."/>
            <person name="Jarju S."/>
            <person name="Secka A."/>
            <person name="Antonio M."/>
            <person name="Oren A."/>
            <person name="Chaudhuri R.R."/>
            <person name="La Ragione R."/>
            <person name="Hildebrand F."/>
            <person name="Pallen M.J."/>
        </authorList>
    </citation>
    <scope>NUCLEOTIDE SEQUENCE</scope>
    <source>
        <strain evidence="6">ChiBcec15-4380</strain>
    </source>
</reference>
<evidence type="ECO:0000256" key="3">
    <source>
        <dbReference type="ARBA" id="ARBA00023125"/>
    </source>
</evidence>
<gene>
    <name evidence="6" type="ORF">IAA53_01705</name>
</gene>
<feature type="domain" description="HTH lysR-type" evidence="5">
    <location>
        <begin position="1"/>
        <end position="58"/>
    </location>
</feature>
<dbReference type="GO" id="GO:0003677">
    <property type="term" value="F:DNA binding"/>
    <property type="evidence" value="ECO:0007669"/>
    <property type="project" value="UniProtKB-KW"/>
</dbReference>
<dbReference type="Pfam" id="PF03466">
    <property type="entry name" value="LysR_substrate"/>
    <property type="match status" value="1"/>
</dbReference>
<dbReference type="InterPro" id="IPR000847">
    <property type="entry name" value="LysR_HTH_N"/>
</dbReference>
<comment type="caution">
    <text evidence="6">The sequence shown here is derived from an EMBL/GenBank/DDBJ whole genome shotgun (WGS) entry which is preliminary data.</text>
</comment>
<dbReference type="SUPFAM" id="SSF46785">
    <property type="entry name" value="Winged helix' DNA-binding domain"/>
    <property type="match status" value="1"/>
</dbReference>
<dbReference type="Gene3D" id="1.10.10.10">
    <property type="entry name" value="Winged helix-like DNA-binding domain superfamily/Winged helix DNA-binding domain"/>
    <property type="match status" value="1"/>
</dbReference>
<sequence length="286" mass="31679">MELRQLRYFVAVVEEGTVTGAARRLRLSQPPLTMQLHSLEEELGCALFEREGRRLRLTEAGRAFYQRAKTILGLCGAAAAEMADHSAGRMGTLRLGAISSVHGAMLLRWLEAYARRYPEVRLDLHNADTYQQLELIRTGQIDVALVRTPFSAPELAQLQLAAERMLAVALPGQLPPAVPLEALAKRRLLIYRRWEQVLRMQFEAAGLEMRVHCRSDDAQTTLALAACGLGTGIVPASALPDPAAQGLEARVIDAPQLSTEIVAVCRDPRTLPQAARRFWALLEEQR</sequence>
<dbReference type="Pfam" id="PF00126">
    <property type="entry name" value="HTH_1"/>
    <property type="match status" value="1"/>
</dbReference>
<dbReference type="PROSITE" id="PS50931">
    <property type="entry name" value="HTH_LYSR"/>
    <property type="match status" value="1"/>
</dbReference>
<dbReference type="CDD" id="cd05466">
    <property type="entry name" value="PBP2_LTTR_substrate"/>
    <property type="match status" value="1"/>
</dbReference>
<evidence type="ECO:0000256" key="1">
    <source>
        <dbReference type="ARBA" id="ARBA00009437"/>
    </source>
</evidence>
<dbReference type="InterPro" id="IPR005119">
    <property type="entry name" value="LysR_subst-bd"/>
</dbReference>
<organism evidence="6 7">
    <name type="scientific">Candidatus Avoscillospira avicola</name>
    <dbReference type="NCBI Taxonomy" id="2840706"/>
    <lineage>
        <taxon>Bacteria</taxon>
        <taxon>Bacillati</taxon>
        <taxon>Bacillota</taxon>
        <taxon>Clostridia</taxon>
        <taxon>Eubacteriales</taxon>
        <taxon>Oscillospiraceae</taxon>
        <taxon>Oscillospiraceae incertae sedis</taxon>
        <taxon>Candidatus Avoscillospira</taxon>
    </lineage>
</organism>